<evidence type="ECO:0000256" key="3">
    <source>
        <dbReference type="ARBA" id="ARBA00022801"/>
    </source>
</evidence>
<protein>
    <recommendedName>
        <fullName evidence="2">protein-tyrosine-phosphatase</fullName>
        <ecNumber evidence="2">3.1.3.48</ecNumber>
    </recommendedName>
</protein>
<comment type="similarity">
    <text evidence="1">Belongs to the metallo-dependent hydrolases superfamily. CpsB/CapC family.</text>
</comment>
<evidence type="ECO:0000313" key="6">
    <source>
        <dbReference type="Proteomes" id="UP000321513"/>
    </source>
</evidence>
<dbReference type="InterPro" id="IPR016195">
    <property type="entry name" value="Pol/histidinol_Pase-like"/>
</dbReference>
<dbReference type="PIRSF" id="PIRSF016557">
    <property type="entry name" value="Caps_synth_CpsB"/>
    <property type="match status" value="1"/>
</dbReference>
<evidence type="ECO:0000256" key="1">
    <source>
        <dbReference type="ARBA" id="ARBA00005750"/>
    </source>
</evidence>
<dbReference type="Proteomes" id="UP000321513">
    <property type="component" value="Unassembled WGS sequence"/>
</dbReference>
<dbReference type="GO" id="GO:0030145">
    <property type="term" value="F:manganese ion binding"/>
    <property type="evidence" value="ECO:0007669"/>
    <property type="project" value="InterPro"/>
</dbReference>
<evidence type="ECO:0000256" key="4">
    <source>
        <dbReference type="ARBA" id="ARBA00051722"/>
    </source>
</evidence>
<dbReference type="OrthoDB" id="9788539at2"/>
<keyword evidence="3" id="KW-0378">Hydrolase</keyword>
<organism evidence="5 6">
    <name type="scientific">Segetibacter aerophilus</name>
    <dbReference type="NCBI Taxonomy" id="670293"/>
    <lineage>
        <taxon>Bacteria</taxon>
        <taxon>Pseudomonadati</taxon>
        <taxon>Bacteroidota</taxon>
        <taxon>Chitinophagia</taxon>
        <taxon>Chitinophagales</taxon>
        <taxon>Chitinophagaceae</taxon>
        <taxon>Segetibacter</taxon>
    </lineage>
</organism>
<dbReference type="SUPFAM" id="SSF89550">
    <property type="entry name" value="PHP domain-like"/>
    <property type="match status" value="1"/>
</dbReference>
<comment type="caution">
    <text evidence="5">The sequence shown here is derived from an EMBL/GenBank/DDBJ whole genome shotgun (WGS) entry which is preliminary data.</text>
</comment>
<name>A0A512BAP4_9BACT</name>
<accession>A0A512BAP4</accession>
<dbReference type="RefSeq" id="WP_147203157.1">
    <property type="nucleotide sequence ID" value="NZ_BJYT01000005.1"/>
</dbReference>
<comment type="catalytic activity">
    <reaction evidence="4">
        <text>O-phospho-L-tyrosyl-[protein] + H2O = L-tyrosyl-[protein] + phosphate</text>
        <dbReference type="Rhea" id="RHEA:10684"/>
        <dbReference type="Rhea" id="RHEA-COMP:10136"/>
        <dbReference type="Rhea" id="RHEA-COMP:20101"/>
        <dbReference type="ChEBI" id="CHEBI:15377"/>
        <dbReference type="ChEBI" id="CHEBI:43474"/>
        <dbReference type="ChEBI" id="CHEBI:46858"/>
        <dbReference type="ChEBI" id="CHEBI:61978"/>
        <dbReference type="EC" id="3.1.3.48"/>
    </reaction>
</comment>
<dbReference type="AlphaFoldDB" id="A0A512BAP4"/>
<dbReference type="EMBL" id="BJYT01000005">
    <property type="protein sequence ID" value="GEO09036.1"/>
    <property type="molecule type" value="Genomic_DNA"/>
</dbReference>
<dbReference type="EC" id="3.1.3.48" evidence="2"/>
<dbReference type="PANTHER" id="PTHR39181:SF1">
    <property type="entry name" value="TYROSINE-PROTEIN PHOSPHATASE YWQE"/>
    <property type="match status" value="1"/>
</dbReference>
<reference evidence="5 6" key="1">
    <citation type="submission" date="2019-07" db="EMBL/GenBank/DDBJ databases">
        <title>Whole genome shotgun sequence of Segetibacter aerophilus NBRC 106135.</title>
        <authorList>
            <person name="Hosoyama A."/>
            <person name="Uohara A."/>
            <person name="Ohji S."/>
            <person name="Ichikawa N."/>
        </authorList>
    </citation>
    <scope>NUCLEOTIDE SEQUENCE [LARGE SCALE GENOMIC DNA]</scope>
    <source>
        <strain evidence="5 6">NBRC 106135</strain>
    </source>
</reference>
<dbReference type="GO" id="GO:0004725">
    <property type="term" value="F:protein tyrosine phosphatase activity"/>
    <property type="evidence" value="ECO:0007669"/>
    <property type="project" value="UniProtKB-EC"/>
</dbReference>
<proteinExistence type="inferred from homology"/>
<gene>
    <name evidence="5" type="ORF">SAE01_15320</name>
</gene>
<sequence length="250" mass="28497">MFNFFKRSGKPVEPDLSFIGIDMHSHLLPGIDDGLQELENSVAYIKDLKELGYHKLICTPHILSDLYPNSPQTILPKLALVRDALKAAGVDIQVEAAAEYMIDHMFSELLAKSKKEDLLTIAGDYILVEMSYLSPSPNFDQAIFDLRMMGLQPILAHPERYSYYHHEFEQYERFKDLGCKLQVNLLSLSGGYGPHVKKIAERLFKNEMVDFLGTDLHHDRHLAMLKSLATKKEFYDLVNGAEILNNTLIK</sequence>
<evidence type="ECO:0000313" key="5">
    <source>
        <dbReference type="EMBL" id="GEO09036.1"/>
    </source>
</evidence>
<dbReference type="InterPro" id="IPR016667">
    <property type="entry name" value="Caps_polysacc_synth_CpsB/CapC"/>
</dbReference>
<evidence type="ECO:0000256" key="2">
    <source>
        <dbReference type="ARBA" id="ARBA00013064"/>
    </source>
</evidence>
<dbReference type="Pfam" id="PF19567">
    <property type="entry name" value="CpsB_CapC"/>
    <property type="match status" value="1"/>
</dbReference>
<dbReference type="PANTHER" id="PTHR39181">
    <property type="entry name" value="TYROSINE-PROTEIN PHOSPHATASE YWQE"/>
    <property type="match status" value="1"/>
</dbReference>
<keyword evidence="6" id="KW-1185">Reference proteome</keyword>
<dbReference type="Gene3D" id="3.20.20.140">
    <property type="entry name" value="Metal-dependent hydrolases"/>
    <property type="match status" value="1"/>
</dbReference>